<dbReference type="EMBL" id="OV170231">
    <property type="protein sequence ID" value="CAH0717188.1"/>
    <property type="molecule type" value="Genomic_DNA"/>
</dbReference>
<gene>
    <name evidence="7" type="ORF">BINO364_LOCUS3822</name>
    <name evidence="8" type="ORF">BINO364_LOCUS3825</name>
</gene>
<dbReference type="InterPro" id="IPR019786">
    <property type="entry name" value="Zinc_finger_PHD-type_CS"/>
</dbReference>
<dbReference type="AlphaFoldDB" id="A0A8J9V8A2"/>
<evidence type="ECO:0000256" key="4">
    <source>
        <dbReference type="PROSITE-ProRule" id="PRU00146"/>
    </source>
</evidence>
<evidence type="ECO:0000256" key="3">
    <source>
        <dbReference type="ARBA" id="ARBA00022833"/>
    </source>
</evidence>
<evidence type="ECO:0000259" key="6">
    <source>
        <dbReference type="PROSITE" id="PS50016"/>
    </source>
</evidence>
<dbReference type="GO" id="GO:0008270">
    <property type="term" value="F:zinc ion binding"/>
    <property type="evidence" value="ECO:0007669"/>
    <property type="project" value="UniProtKB-KW"/>
</dbReference>
<feature type="non-terminal residue" evidence="8">
    <location>
        <position position="266"/>
    </location>
</feature>
<keyword evidence="1" id="KW-0479">Metal-binding</keyword>
<evidence type="ECO:0000313" key="8">
    <source>
        <dbReference type="EMBL" id="CAH0717188.1"/>
    </source>
</evidence>
<dbReference type="InterPro" id="IPR001965">
    <property type="entry name" value="Znf_PHD"/>
</dbReference>
<organism evidence="8 9">
    <name type="scientific">Brenthis ino</name>
    <name type="common">lesser marbled fritillary</name>
    <dbReference type="NCBI Taxonomy" id="405034"/>
    <lineage>
        <taxon>Eukaryota</taxon>
        <taxon>Metazoa</taxon>
        <taxon>Ecdysozoa</taxon>
        <taxon>Arthropoda</taxon>
        <taxon>Hexapoda</taxon>
        <taxon>Insecta</taxon>
        <taxon>Pterygota</taxon>
        <taxon>Neoptera</taxon>
        <taxon>Endopterygota</taxon>
        <taxon>Lepidoptera</taxon>
        <taxon>Glossata</taxon>
        <taxon>Ditrysia</taxon>
        <taxon>Papilionoidea</taxon>
        <taxon>Nymphalidae</taxon>
        <taxon>Heliconiinae</taxon>
        <taxon>Argynnini</taxon>
        <taxon>Brenthis</taxon>
    </lineage>
</organism>
<accession>A0A8J9V8A2</accession>
<dbReference type="InterPro" id="IPR013083">
    <property type="entry name" value="Znf_RING/FYVE/PHD"/>
</dbReference>
<keyword evidence="9" id="KW-1185">Reference proteome</keyword>
<dbReference type="SMART" id="SM00249">
    <property type="entry name" value="PHD"/>
    <property type="match status" value="1"/>
</dbReference>
<name>A0A8J9V8A2_9NEOP</name>
<feature type="domain" description="PHD-type" evidence="6">
    <location>
        <begin position="1"/>
        <end position="54"/>
    </location>
</feature>
<dbReference type="EMBL" id="OV170231">
    <property type="protein sequence ID" value="CAH0717185.1"/>
    <property type="molecule type" value="Genomic_DNA"/>
</dbReference>
<feature type="region of interest" description="Disordered" evidence="5">
    <location>
        <begin position="49"/>
        <end position="81"/>
    </location>
</feature>
<evidence type="ECO:0000313" key="7">
    <source>
        <dbReference type="EMBL" id="CAH0717185.1"/>
    </source>
</evidence>
<dbReference type="PROSITE" id="PS50016">
    <property type="entry name" value="ZF_PHD_2"/>
    <property type="match status" value="1"/>
</dbReference>
<dbReference type="InterPro" id="IPR019787">
    <property type="entry name" value="Znf_PHD-finger"/>
</dbReference>
<keyword evidence="2 4" id="KW-0863">Zinc-finger</keyword>
<dbReference type="SUPFAM" id="SSF57903">
    <property type="entry name" value="FYVE/PHD zinc finger"/>
    <property type="match status" value="1"/>
</dbReference>
<dbReference type="OrthoDB" id="7479557at2759"/>
<sequence length="266" mass="30035">MVICSSCTVSILVTQKRVRCSSANCSNQYHQECVKFNETSISRAKWTCPTCSKHSSKGEDDSNGFTKKNSPVPANTSPNASISITNSFQEMVLDEIRSLRSEINKKFAEQHLCLNKFDSSILCLQKDIKELGSKFSEIRKELDEVTKSVNFLSEVHDDQIKINAENTKIISKLAAENNSLKTQLNDISCHLAEIEQRSRESNIELQCVPEHKTENLLTIIQQLASTVSYKLCDKDVLSCHRVAKFNSDSKRPRSIVLKMFSPRKRG</sequence>
<dbReference type="InterPro" id="IPR011011">
    <property type="entry name" value="Znf_FYVE_PHD"/>
</dbReference>
<evidence type="ECO:0000313" key="9">
    <source>
        <dbReference type="Proteomes" id="UP000838878"/>
    </source>
</evidence>
<evidence type="ECO:0000256" key="1">
    <source>
        <dbReference type="ARBA" id="ARBA00022723"/>
    </source>
</evidence>
<dbReference type="Proteomes" id="UP000838878">
    <property type="component" value="Chromosome 11"/>
</dbReference>
<reference evidence="8" key="1">
    <citation type="submission" date="2021-12" db="EMBL/GenBank/DDBJ databases">
        <authorList>
            <person name="Martin H S."/>
        </authorList>
    </citation>
    <scope>NUCLEOTIDE SEQUENCE</scope>
</reference>
<keyword evidence="3" id="KW-0862">Zinc</keyword>
<dbReference type="Gene3D" id="3.30.40.10">
    <property type="entry name" value="Zinc/RING finger domain, C3HC4 (zinc finger)"/>
    <property type="match status" value="1"/>
</dbReference>
<evidence type="ECO:0000256" key="2">
    <source>
        <dbReference type="ARBA" id="ARBA00022771"/>
    </source>
</evidence>
<evidence type="ECO:0000256" key="5">
    <source>
        <dbReference type="SAM" id="MobiDB-lite"/>
    </source>
</evidence>
<proteinExistence type="predicted"/>
<dbReference type="PROSITE" id="PS01359">
    <property type="entry name" value="ZF_PHD_1"/>
    <property type="match status" value="1"/>
</dbReference>
<protein>
    <recommendedName>
        <fullName evidence="6">PHD-type domain-containing protein</fullName>
    </recommendedName>
</protein>
<feature type="compositionally biased region" description="Polar residues" evidence="5">
    <location>
        <begin position="63"/>
        <end position="81"/>
    </location>
</feature>